<protein>
    <submittedName>
        <fullName evidence="1">DUF3024 domain-containing protein</fullName>
    </submittedName>
</protein>
<comment type="caution">
    <text evidence="1">The sequence shown here is derived from an EMBL/GenBank/DDBJ whole genome shotgun (WGS) entry which is preliminary data.</text>
</comment>
<dbReference type="Proteomes" id="UP001594351">
    <property type="component" value="Unassembled WGS sequence"/>
</dbReference>
<reference evidence="1 2" key="1">
    <citation type="submission" date="2024-09" db="EMBL/GenBank/DDBJ databases">
        <title>Laminarin stimulates single cell rates of sulfate reduction while oxygen inhibits transcriptomic activity in coastal marine sediment.</title>
        <authorList>
            <person name="Lindsay M."/>
            <person name="Orcutt B."/>
            <person name="Emerson D."/>
            <person name="Stepanauskas R."/>
            <person name="D'Angelo T."/>
        </authorList>
    </citation>
    <scope>NUCLEOTIDE SEQUENCE [LARGE SCALE GENOMIC DNA]</scope>
    <source>
        <strain evidence="1">SAG AM-311-K15</strain>
    </source>
</reference>
<dbReference type="EMBL" id="JBHPBY010000049">
    <property type="protein sequence ID" value="MFC1849629.1"/>
    <property type="molecule type" value="Genomic_DNA"/>
</dbReference>
<proteinExistence type="predicted"/>
<organism evidence="1 2">
    <name type="scientific">candidate division CSSED10-310 bacterium</name>
    <dbReference type="NCBI Taxonomy" id="2855610"/>
    <lineage>
        <taxon>Bacteria</taxon>
        <taxon>Bacteria division CSSED10-310</taxon>
    </lineage>
</organism>
<accession>A0ABV6YTX7</accession>
<keyword evidence="2" id="KW-1185">Reference proteome</keyword>
<gene>
    <name evidence="1" type="ORF">ACFL27_05410</name>
</gene>
<sequence>MVRKVSAVIRQEITFQEKLSLAKKARRCNDDKFQLLCQHNEVTGEQLSLWVDSFEAGGEMGLRALDETIDPPNDEVERAISVVRLYLEYQFPRDKFSIKKRKNKINVSKIIRSAGPENTDNFKPIFQIRYFETKSKKALWLLYWHKPDGRWWPYITEKQRIYKIDQLMEEVMSDPNKCFWRS</sequence>
<dbReference type="Pfam" id="PF11225">
    <property type="entry name" value="DUF3024"/>
    <property type="match status" value="1"/>
</dbReference>
<dbReference type="InterPro" id="IPR021388">
    <property type="entry name" value="DUF3024"/>
</dbReference>
<evidence type="ECO:0000313" key="1">
    <source>
        <dbReference type="EMBL" id="MFC1849629.1"/>
    </source>
</evidence>
<evidence type="ECO:0000313" key="2">
    <source>
        <dbReference type="Proteomes" id="UP001594351"/>
    </source>
</evidence>
<name>A0ABV6YTX7_UNCC1</name>